<accession>A0ABT6JH53</accession>
<keyword evidence="2" id="KW-1185">Reference proteome</keyword>
<reference evidence="1 2" key="1">
    <citation type="submission" date="2023-04" db="EMBL/GenBank/DDBJ databases">
        <title>Luteimonas sp. M1R5S18.</title>
        <authorList>
            <person name="Sun J.-Q."/>
        </authorList>
    </citation>
    <scope>NUCLEOTIDE SEQUENCE [LARGE SCALE GENOMIC DNA]</scope>
    <source>
        <strain evidence="1 2">M1R5S18</strain>
    </source>
</reference>
<dbReference type="EMBL" id="JARXRN010000020">
    <property type="protein sequence ID" value="MDH5829800.1"/>
    <property type="molecule type" value="Genomic_DNA"/>
</dbReference>
<comment type="caution">
    <text evidence="1">The sequence shown here is derived from an EMBL/GenBank/DDBJ whole genome shotgun (WGS) entry which is preliminary data.</text>
</comment>
<dbReference type="Gene3D" id="3.30.420.240">
    <property type="match status" value="1"/>
</dbReference>
<sequence length="233" mass="26081">MAMKFQELREFVVGVDLGQAHDPTAIAVIEHVHWRVNPEARKHAHYHDKGRRLALEWEQELRQDEAFRQQFNVRHLERLPLGTHYPAQVAHIADLVRRAPLKDARVFYDCTGVGRAVGDLLHQAQIRRLNRVHLTGGQDSKAEGARHAVSKVDLVSRLQAVLHTGQLAIEETLPDAAVLARELADYRLNFTAAGNAQFNARSGAHDDLLIATGLAVYGCQRQPVQAIHMPFAA</sequence>
<proteinExistence type="predicted"/>
<evidence type="ECO:0000313" key="2">
    <source>
        <dbReference type="Proteomes" id="UP001156831"/>
    </source>
</evidence>
<dbReference type="Proteomes" id="UP001156831">
    <property type="component" value="Unassembled WGS sequence"/>
</dbReference>
<evidence type="ECO:0000313" key="1">
    <source>
        <dbReference type="EMBL" id="MDH5829800.1"/>
    </source>
</evidence>
<dbReference type="RefSeq" id="WP_280600159.1">
    <property type="nucleotide sequence ID" value="NZ_JARXRN010000020.1"/>
</dbReference>
<name>A0ABT6JH53_9GAMM</name>
<evidence type="ECO:0008006" key="3">
    <source>
        <dbReference type="Google" id="ProtNLM"/>
    </source>
</evidence>
<organism evidence="1 2">
    <name type="scientific">Luteimonas rhizosphaericola</name>
    <dbReference type="NCBI Taxonomy" id="3042024"/>
    <lineage>
        <taxon>Bacteria</taxon>
        <taxon>Pseudomonadati</taxon>
        <taxon>Pseudomonadota</taxon>
        <taxon>Gammaproteobacteria</taxon>
        <taxon>Lysobacterales</taxon>
        <taxon>Lysobacteraceae</taxon>
        <taxon>Luteimonas</taxon>
    </lineage>
</organism>
<gene>
    <name evidence="1" type="ORF">QFW80_04610</name>
</gene>
<protein>
    <recommendedName>
        <fullName evidence="3">Terminase large subunit gp17-like C-terminal domain-containing protein</fullName>
    </recommendedName>
</protein>